<proteinExistence type="predicted"/>
<dbReference type="EMBL" id="JANPWB010000016">
    <property type="protein sequence ID" value="KAJ1082664.1"/>
    <property type="molecule type" value="Genomic_DNA"/>
</dbReference>
<keyword evidence="2" id="KW-1185">Reference proteome</keyword>
<organism evidence="1 2">
    <name type="scientific">Pleurodeles waltl</name>
    <name type="common">Iberian ribbed newt</name>
    <dbReference type="NCBI Taxonomy" id="8319"/>
    <lineage>
        <taxon>Eukaryota</taxon>
        <taxon>Metazoa</taxon>
        <taxon>Chordata</taxon>
        <taxon>Craniata</taxon>
        <taxon>Vertebrata</taxon>
        <taxon>Euteleostomi</taxon>
        <taxon>Amphibia</taxon>
        <taxon>Batrachia</taxon>
        <taxon>Caudata</taxon>
        <taxon>Salamandroidea</taxon>
        <taxon>Salamandridae</taxon>
        <taxon>Pleurodelinae</taxon>
        <taxon>Pleurodeles</taxon>
    </lineage>
</organism>
<comment type="caution">
    <text evidence="1">The sequence shown here is derived from an EMBL/GenBank/DDBJ whole genome shotgun (WGS) entry which is preliminary data.</text>
</comment>
<dbReference type="AlphaFoldDB" id="A0AAV7KWJ1"/>
<evidence type="ECO:0000313" key="2">
    <source>
        <dbReference type="Proteomes" id="UP001066276"/>
    </source>
</evidence>
<name>A0AAV7KWJ1_PLEWA</name>
<dbReference type="Proteomes" id="UP001066276">
    <property type="component" value="Chromosome 12"/>
</dbReference>
<accession>A0AAV7KWJ1</accession>
<protein>
    <submittedName>
        <fullName evidence="1">Uncharacterized protein</fullName>
    </submittedName>
</protein>
<gene>
    <name evidence="1" type="ORF">NDU88_002829</name>
</gene>
<reference evidence="1" key="1">
    <citation type="journal article" date="2022" name="bioRxiv">
        <title>Sequencing and chromosome-scale assembly of the giantPleurodeles waltlgenome.</title>
        <authorList>
            <person name="Brown T."/>
            <person name="Elewa A."/>
            <person name="Iarovenko S."/>
            <person name="Subramanian E."/>
            <person name="Araus A.J."/>
            <person name="Petzold A."/>
            <person name="Susuki M."/>
            <person name="Suzuki K.-i.T."/>
            <person name="Hayashi T."/>
            <person name="Toyoda A."/>
            <person name="Oliveira C."/>
            <person name="Osipova E."/>
            <person name="Leigh N.D."/>
            <person name="Simon A."/>
            <person name="Yun M.H."/>
        </authorList>
    </citation>
    <scope>NUCLEOTIDE SEQUENCE</scope>
    <source>
        <strain evidence="1">20211129_DDA</strain>
        <tissue evidence="1">Liver</tissue>
    </source>
</reference>
<sequence>MSKWKILEAAAAILESDSGEVVSGIVSGWVPTRDRTDAGGALRGSSGALEETESAWSARAPWVACFDEAEVRRLGACAQTPWCRGRNVDHRDRSCYGLSGCLVSVGGERKGFPPAAMRLRRAWWTFACALAEVLIQCGESV</sequence>
<evidence type="ECO:0000313" key="1">
    <source>
        <dbReference type="EMBL" id="KAJ1082664.1"/>
    </source>
</evidence>